<dbReference type="PANTHER" id="PTHR30160:SF1">
    <property type="entry name" value="LIPOPOLYSACCHARIDE 1,2-N-ACETYLGLUCOSAMINETRANSFERASE-RELATED"/>
    <property type="match status" value="1"/>
</dbReference>
<keyword evidence="1" id="KW-0328">Glycosyltransferase</keyword>
<dbReference type="PANTHER" id="PTHR30160">
    <property type="entry name" value="TETRAACYLDISACCHARIDE 4'-KINASE-RELATED"/>
    <property type="match status" value="1"/>
</dbReference>
<dbReference type="InterPro" id="IPR051199">
    <property type="entry name" value="LPS_LOS_Heptosyltrfase"/>
</dbReference>
<reference evidence="4" key="1">
    <citation type="journal article" date="2017" name="Proc. Natl. Acad. Sci. U.S.A.">
        <title>Simulation of Deepwater Horizon oil plume reveals substrate specialization within a complex community of hydrocarbon-degraders.</title>
        <authorList>
            <person name="Hu P."/>
            <person name="Dubinsky E.A."/>
            <person name="Probst A.J."/>
            <person name="Wang J."/>
            <person name="Sieber C.M.K."/>
            <person name="Tom L.M."/>
            <person name="Gardinali P."/>
            <person name="Banfield J.F."/>
            <person name="Atlas R.M."/>
            <person name="Andersen G.L."/>
        </authorList>
    </citation>
    <scope>NUCLEOTIDE SEQUENCE [LARGE SCALE GENOMIC DNA]</scope>
</reference>
<evidence type="ECO:0000256" key="1">
    <source>
        <dbReference type="ARBA" id="ARBA00022676"/>
    </source>
</evidence>
<dbReference type="CDD" id="cd03789">
    <property type="entry name" value="GT9_LPS_heptosyltransferase"/>
    <property type="match status" value="1"/>
</dbReference>
<dbReference type="GO" id="GO:0009244">
    <property type="term" value="P:lipopolysaccharide core region biosynthetic process"/>
    <property type="evidence" value="ECO:0007669"/>
    <property type="project" value="TreeGrafter"/>
</dbReference>
<dbReference type="AlphaFoldDB" id="A0A1Y5FCT2"/>
<dbReference type="GO" id="GO:0005829">
    <property type="term" value="C:cytosol"/>
    <property type="evidence" value="ECO:0007669"/>
    <property type="project" value="TreeGrafter"/>
</dbReference>
<evidence type="ECO:0000313" key="4">
    <source>
        <dbReference type="Proteomes" id="UP000196531"/>
    </source>
</evidence>
<accession>A0A1Y5FCT2</accession>
<dbReference type="Gene3D" id="3.40.50.2000">
    <property type="entry name" value="Glycogen Phosphorylase B"/>
    <property type="match status" value="2"/>
</dbReference>
<dbReference type="InterPro" id="IPR002201">
    <property type="entry name" value="Glyco_trans_9"/>
</dbReference>
<proteinExistence type="predicted"/>
<dbReference type="SUPFAM" id="SSF53756">
    <property type="entry name" value="UDP-Glycosyltransferase/glycogen phosphorylase"/>
    <property type="match status" value="1"/>
</dbReference>
<dbReference type="GO" id="GO:0008713">
    <property type="term" value="F:ADP-heptose-lipopolysaccharide heptosyltransferase activity"/>
    <property type="evidence" value="ECO:0007669"/>
    <property type="project" value="TreeGrafter"/>
</dbReference>
<name>A0A1Y5FCT2_9BACT</name>
<gene>
    <name evidence="3" type="ORF">A9Q84_09915</name>
</gene>
<dbReference type="EMBL" id="MAAO01000006">
    <property type="protein sequence ID" value="OUR96650.1"/>
    <property type="molecule type" value="Genomic_DNA"/>
</dbReference>
<keyword evidence="2 3" id="KW-0808">Transferase</keyword>
<evidence type="ECO:0000313" key="3">
    <source>
        <dbReference type="EMBL" id="OUR96650.1"/>
    </source>
</evidence>
<sequence length="324" mass="36738">MKKNKVLIIRFSSFGDIVQCMSTLGVIKSQLGGDIHWVARSDMSSILSLSPNVDKIWSFEKKAGFSGLIRLAFTLRKENFTHIYDAHSNLRSRILCLFLNGQYFVRRGKDRLKRIMLFSFRKNLFDWPFKGMLSYLAPLKSWGLEKLGSVEIQKWNFEAVQLPIEFNKDSIVLVPAAAWDMKRWPLNHWKELIRINPSLNFSILGGPSDTFCQELEDIDPLRVKNLAGKLSLIESCKIISLSRFVISADTGLIHVADILGVKGLSIIGPTAFGFATGKHIKTMEVDLPCRPCTKDGRGKCSQEVWQKCLVDITPFMISNQIPKN</sequence>
<evidence type="ECO:0000256" key="2">
    <source>
        <dbReference type="ARBA" id="ARBA00022679"/>
    </source>
</evidence>
<protein>
    <submittedName>
        <fullName evidence="3">Glycosyl transferase 9</fullName>
    </submittedName>
</protein>
<comment type="caution">
    <text evidence="3">The sequence shown here is derived from an EMBL/GenBank/DDBJ whole genome shotgun (WGS) entry which is preliminary data.</text>
</comment>
<dbReference type="Proteomes" id="UP000196531">
    <property type="component" value="Unassembled WGS sequence"/>
</dbReference>
<dbReference type="Pfam" id="PF01075">
    <property type="entry name" value="Glyco_transf_9"/>
    <property type="match status" value="1"/>
</dbReference>
<organism evidence="3 4">
    <name type="scientific">Halobacteriovorax marinus</name>
    <dbReference type="NCBI Taxonomy" id="97084"/>
    <lineage>
        <taxon>Bacteria</taxon>
        <taxon>Pseudomonadati</taxon>
        <taxon>Bdellovibrionota</taxon>
        <taxon>Bacteriovoracia</taxon>
        <taxon>Bacteriovoracales</taxon>
        <taxon>Halobacteriovoraceae</taxon>
        <taxon>Halobacteriovorax</taxon>
    </lineage>
</organism>